<dbReference type="AlphaFoldDB" id="A0A0G4IM44"/>
<organism evidence="1 2">
    <name type="scientific">Plasmodiophora brassicae</name>
    <name type="common">Clubroot disease agent</name>
    <dbReference type="NCBI Taxonomy" id="37360"/>
    <lineage>
        <taxon>Eukaryota</taxon>
        <taxon>Sar</taxon>
        <taxon>Rhizaria</taxon>
        <taxon>Endomyxa</taxon>
        <taxon>Phytomyxea</taxon>
        <taxon>Plasmodiophorida</taxon>
        <taxon>Plasmodiophoridae</taxon>
        <taxon>Plasmodiophora</taxon>
    </lineage>
</organism>
<name>A0A0G4IM44_PLABS</name>
<sequence length="145" mass="15850">MAAAAAEGSVPEEPIDVASVDIEPNQCPLESPLSVGIRFRSKVAIGNPSWTCQYLVDIAHKRHVIELGTFRVPHPYQVGDNSFEFHVDKVDVSIIKKKHLLNNVGLLTLSLMDGADVVVSIKIVTQVAYAADGETLQRTMFNPLQ</sequence>
<keyword evidence="2" id="KW-1185">Reference proteome</keyword>
<dbReference type="GO" id="GO:0005634">
    <property type="term" value="C:nucleus"/>
    <property type="evidence" value="ECO:0007669"/>
    <property type="project" value="InterPro"/>
</dbReference>
<dbReference type="Proteomes" id="UP000039324">
    <property type="component" value="Unassembled WGS sequence"/>
</dbReference>
<accession>A0A0G4IM44</accession>
<protein>
    <submittedName>
        <fullName evidence="1">Uncharacterized protein</fullName>
    </submittedName>
</protein>
<proteinExistence type="predicted"/>
<dbReference type="InterPro" id="IPR036747">
    <property type="entry name" value="ASF1-like_sf"/>
</dbReference>
<dbReference type="OMA" id="WEVQYLV"/>
<evidence type="ECO:0000313" key="1">
    <source>
        <dbReference type="EMBL" id="CEO96253.1"/>
    </source>
</evidence>
<dbReference type="Gene3D" id="2.60.40.1490">
    <property type="entry name" value="Histone chaperone ASF1-like"/>
    <property type="match status" value="1"/>
</dbReference>
<dbReference type="GO" id="GO:0006325">
    <property type="term" value="P:chromatin organization"/>
    <property type="evidence" value="ECO:0007669"/>
    <property type="project" value="InterPro"/>
</dbReference>
<dbReference type="EMBL" id="CDSF01000057">
    <property type="protein sequence ID" value="CEO96253.1"/>
    <property type="molecule type" value="Genomic_DNA"/>
</dbReference>
<gene>
    <name evidence="1" type="ORF">PBRA_004924</name>
</gene>
<reference evidence="1 2" key="1">
    <citation type="submission" date="2015-02" db="EMBL/GenBank/DDBJ databases">
        <authorList>
            <person name="Chooi Y.-H."/>
        </authorList>
    </citation>
    <scope>NUCLEOTIDE SEQUENCE [LARGE SCALE GENOMIC DNA]</scope>
    <source>
        <strain evidence="1">E3</strain>
    </source>
</reference>
<evidence type="ECO:0000313" key="2">
    <source>
        <dbReference type="Proteomes" id="UP000039324"/>
    </source>
</evidence>
<dbReference type="OrthoDB" id="447247at2759"/>
<dbReference type="SUPFAM" id="SSF101546">
    <property type="entry name" value="ASF1-like"/>
    <property type="match status" value="1"/>
</dbReference>